<dbReference type="SUPFAM" id="SSF63825">
    <property type="entry name" value="YWTD domain"/>
    <property type="match status" value="1"/>
</dbReference>
<proteinExistence type="predicted"/>
<dbReference type="InterPro" id="IPR011042">
    <property type="entry name" value="6-blade_b-propeller_TolB-like"/>
</dbReference>
<dbReference type="Gene3D" id="2.120.10.30">
    <property type="entry name" value="TolB, C-terminal domain"/>
    <property type="match status" value="1"/>
</dbReference>
<sequence length="410" mass="47284">MATLKTDVLAKSLQIRQQINTEFDQLILRINTRRDEILVQLEEVVSHYKHLVKESEQAFIKLEELKLQSGIILNMNLLSGLQCKVSKELDHEIDNMKKEISDLEVSFDWNDDIEEMVPDLGTLNIVGFRHDKPYLANIDYTLKKYPFQTKRVSETEKACCMCIDPITSYIYISYSTGYIYVFNEKADLLLSFGKSELKSPFGICIYKDNLYVVSQSSNLIQKYRLRNDETPKLIRTLDDVNAVLNTPTMLSIDESDGHVYVCDTGNERVVRYNKFLLYKSHICGKGNFSPLNVKLTRDCIILFVKPSATFEQYPIRIYSKGTYILQKCIMIQPEPCDFDLDPSGNLLFSSSNRTEIRIFDTEGTLLDAWTRRLPDPDNFRYGPNSVKCFAINRGTGNIILLGWDKLVIYL</sequence>
<dbReference type="EMBL" id="JAKMXF010000110">
    <property type="protein sequence ID" value="KAI6657934.1"/>
    <property type="molecule type" value="Genomic_DNA"/>
</dbReference>
<evidence type="ECO:0000256" key="1">
    <source>
        <dbReference type="ARBA" id="ARBA00022737"/>
    </source>
</evidence>
<dbReference type="InterPro" id="IPR001258">
    <property type="entry name" value="NHL_repeat"/>
</dbReference>
<keyword evidence="3" id="KW-1185">Reference proteome</keyword>
<accession>A0AAV7KCZ8</accession>
<comment type="caution">
    <text evidence="2">The sequence shown here is derived from an EMBL/GenBank/DDBJ whole genome shotgun (WGS) entry which is preliminary data.</text>
</comment>
<gene>
    <name evidence="2" type="ORF">LOD99_15652</name>
</gene>
<protein>
    <submittedName>
        <fullName evidence="2">Outer membrane phospholipase A</fullName>
    </submittedName>
</protein>
<dbReference type="Pfam" id="PF01436">
    <property type="entry name" value="NHL"/>
    <property type="match status" value="1"/>
</dbReference>
<dbReference type="AlphaFoldDB" id="A0AAV7KCZ8"/>
<reference evidence="2 3" key="1">
    <citation type="journal article" date="2023" name="BMC Biol.">
        <title>The compact genome of the sponge Oopsacas minuta (Hexactinellida) is lacking key metazoan core genes.</title>
        <authorList>
            <person name="Santini S."/>
            <person name="Schenkelaars Q."/>
            <person name="Jourda C."/>
            <person name="Duchesne M."/>
            <person name="Belahbib H."/>
            <person name="Rocher C."/>
            <person name="Selva M."/>
            <person name="Riesgo A."/>
            <person name="Vervoort M."/>
            <person name="Leys S.P."/>
            <person name="Kodjabachian L."/>
            <person name="Le Bivic A."/>
            <person name="Borchiellini C."/>
            <person name="Claverie J.M."/>
            <person name="Renard E."/>
        </authorList>
    </citation>
    <scope>NUCLEOTIDE SEQUENCE [LARGE SCALE GENOMIC DNA]</scope>
    <source>
        <strain evidence="2">SPO-2</strain>
    </source>
</reference>
<dbReference type="Proteomes" id="UP001165289">
    <property type="component" value="Unassembled WGS sequence"/>
</dbReference>
<evidence type="ECO:0000313" key="3">
    <source>
        <dbReference type="Proteomes" id="UP001165289"/>
    </source>
</evidence>
<keyword evidence="1" id="KW-0677">Repeat</keyword>
<name>A0AAV7KCZ8_9METZ</name>
<evidence type="ECO:0000313" key="2">
    <source>
        <dbReference type="EMBL" id="KAI6657934.1"/>
    </source>
</evidence>
<organism evidence="2 3">
    <name type="scientific">Oopsacas minuta</name>
    <dbReference type="NCBI Taxonomy" id="111878"/>
    <lineage>
        <taxon>Eukaryota</taxon>
        <taxon>Metazoa</taxon>
        <taxon>Porifera</taxon>
        <taxon>Hexactinellida</taxon>
        <taxon>Hexasterophora</taxon>
        <taxon>Lyssacinosida</taxon>
        <taxon>Leucopsacidae</taxon>
        <taxon>Oopsacas</taxon>
    </lineage>
</organism>